<dbReference type="Pfam" id="PF19289">
    <property type="entry name" value="PmbA_TldD_3rd"/>
    <property type="match status" value="1"/>
</dbReference>
<dbReference type="Gene3D" id="3.30.2290.10">
    <property type="entry name" value="PmbA/TldD superfamily"/>
    <property type="match status" value="1"/>
</dbReference>
<name>A0ABW1HZS0_9ACTN</name>
<organism evidence="3 4">
    <name type="scientific">Micromonospora harpali</name>
    <dbReference type="NCBI Taxonomy" id="1490225"/>
    <lineage>
        <taxon>Bacteria</taxon>
        <taxon>Bacillati</taxon>
        <taxon>Actinomycetota</taxon>
        <taxon>Actinomycetes</taxon>
        <taxon>Micromonosporales</taxon>
        <taxon>Micromonosporaceae</taxon>
        <taxon>Micromonospora</taxon>
    </lineage>
</organism>
<evidence type="ECO:0000313" key="3">
    <source>
        <dbReference type="EMBL" id="MFC5946445.1"/>
    </source>
</evidence>
<evidence type="ECO:0000313" key="4">
    <source>
        <dbReference type="Proteomes" id="UP001596207"/>
    </source>
</evidence>
<proteinExistence type="inferred from homology"/>
<dbReference type="InterPro" id="IPR035068">
    <property type="entry name" value="TldD/PmbA_N"/>
</dbReference>
<comment type="caution">
    <text evidence="3">The sequence shown here is derived from an EMBL/GenBank/DDBJ whole genome shotgun (WGS) entry which is preliminary data.</text>
</comment>
<dbReference type="InterPro" id="IPR051463">
    <property type="entry name" value="Peptidase_U62_metallo"/>
</dbReference>
<protein>
    <submittedName>
        <fullName evidence="3">TldD/PmbA family protein</fullName>
    </submittedName>
</protein>
<dbReference type="InterPro" id="IPR036059">
    <property type="entry name" value="TldD/PmbA_sf"/>
</dbReference>
<keyword evidence="4" id="KW-1185">Reference proteome</keyword>
<dbReference type="RefSeq" id="WP_377539482.1">
    <property type="nucleotide sequence ID" value="NZ_JBHSQQ010000760.1"/>
</dbReference>
<feature type="domain" description="Metalloprotease TldD/E C-terminal" evidence="2">
    <location>
        <begin position="140"/>
        <end position="234"/>
    </location>
</feature>
<dbReference type="EMBL" id="JBHSQQ010000760">
    <property type="protein sequence ID" value="MFC5946445.1"/>
    <property type="molecule type" value="Genomic_DNA"/>
</dbReference>
<feature type="non-terminal residue" evidence="3">
    <location>
        <position position="235"/>
    </location>
</feature>
<dbReference type="SUPFAM" id="SSF111283">
    <property type="entry name" value="Putative modulator of DNA gyrase, PmbA/TldD"/>
    <property type="match status" value="1"/>
</dbReference>
<gene>
    <name evidence="3" type="ORF">ACFPZ4_34165</name>
</gene>
<dbReference type="InterPro" id="IPR045569">
    <property type="entry name" value="Metalloprtase-TldD/E_C"/>
</dbReference>
<sequence length="235" mass="25877">PVELAPEPVHADVTWVSSYEVDPFDVPARAKVALLADWSGELLKDPRVDHVQASLRQVKEQKFYADAAGTVTTQQRVRVHPALEAMKVLDGRFDSLRTLAPPTGRGYEYLTGTGWDFPGELERIPELLAEKLRAPSVEAGRYDLVIDPSNLWLTIHESIGHATELDRALGYEAAYAGTSFATFDRLGKLMYGSQVMNVVGDRTTEHGLATIGYDDEGVATREFDIVSDGVLVGYQ</sequence>
<evidence type="ECO:0000256" key="1">
    <source>
        <dbReference type="ARBA" id="ARBA00005836"/>
    </source>
</evidence>
<dbReference type="PANTHER" id="PTHR30624:SF10">
    <property type="entry name" value="CONSERVED PROTEIN"/>
    <property type="match status" value="1"/>
</dbReference>
<dbReference type="PANTHER" id="PTHR30624">
    <property type="entry name" value="UNCHARACTERIZED PROTEIN TLDD AND PMBA"/>
    <property type="match status" value="1"/>
</dbReference>
<evidence type="ECO:0000259" key="2">
    <source>
        <dbReference type="Pfam" id="PF19289"/>
    </source>
</evidence>
<dbReference type="Proteomes" id="UP001596207">
    <property type="component" value="Unassembled WGS sequence"/>
</dbReference>
<feature type="non-terminal residue" evidence="3">
    <location>
        <position position="1"/>
    </location>
</feature>
<comment type="similarity">
    <text evidence="1">Belongs to the peptidase U62 family.</text>
</comment>
<accession>A0ABW1HZS0</accession>
<reference evidence="4" key="1">
    <citation type="journal article" date="2019" name="Int. J. Syst. Evol. Microbiol.">
        <title>The Global Catalogue of Microorganisms (GCM) 10K type strain sequencing project: providing services to taxonomists for standard genome sequencing and annotation.</title>
        <authorList>
            <consortium name="The Broad Institute Genomics Platform"/>
            <consortium name="The Broad Institute Genome Sequencing Center for Infectious Disease"/>
            <person name="Wu L."/>
            <person name="Ma J."/>
        </authorList>
    </citation>
    <scope>NUCLEOTIDE SEQUENCE [LARGE SCALE GENOMIC DNA]</scope>
    <source>
        <strain evidence="4">CGMCC 4.7173</strain>
    </source>
</reference>